<keyword evidence="2" id="KW-1185">Reference proteome</keyword>
<protein>
    <submittedName>
        <fullName evidence="1">Uncharacterized protein</fullName>
    </submittedName>
</protein>
<comment type="caution">
    <text evidence="1">The sequence shown here is derived from an EMBL/GenBank/DDBJ whole genome shotgun (WGS) entry which is preliminary data.</text>
</comment>
<evidence type="ECO:0000313" key="2">
    <source>
        <dbReference type="Proteomes" id="UP001071230"/>
    </source>
</evidence>
<dbReference type="EMBL" id="CDGJ01000048">
    <property type="protein sequence ID" value="CEJ07266.1"/>
    <property type="molecule type" value="Genomic_DNA"/>
</dbReference>
<evidence type="ECO:0000313" key="1">
    <source>
        <dbReference type="EMBL" id="CEJ07266.1"/>
    </source>
</evidence>
<organism evidence="1 2">
    <name type="scientific">Acididesulfobacillus acetoxydans</name>
    <dbReference type="NCBI Taxonomy" id="1561005"/>
    <lineage>
        <taxon>Bacteria</taxon>
        <taxon>Bacillati</taxon>
        <taxon>Bacillota</taxon>
        <taxon>Clostridia</taxon>
        <taxon>Eubacteriales</taxon>
        <taxon>Peptococcaceae</taxon>
        <taxon>Acididesulfobacillus</taxon>
    </lineage>
</organism>
<dbReference type="Proteomes" id="UP001071230">
    <property type="component" value="Unassembled WGS sequence"/>
</dbReference>
<reference evidence="1" key="1">
    <citation type="submission" date="2014-11" db="EMBL/GenBank/DDBJ databases">
        <authorList>
            <person name="Hornung B.V."/>
        </authorList>
    </citation>
    <scope>NUCLEOTIDE SEQUENCE</scope>
    <source>
        <strain evidence="1">INE</strain>
    </source>
</reference>
<proteinExistence type="predicted"/>
<gene>
    <name evidence="1" type="ORF">DEACI_1727</name>
</gene>
<name>A0ABP1XG86_9FIRM</name>
<accession>A0ABP1XG86</accession>
<sequence length="43" mass="5055">MNHGKCGSREQRVILQGQGLADKRKIYYMKIFALMPNSHLKRH</sequence>